<evidence type="ECO:0000256" key="2">
    <source>
        <dbReference type="ARBA" id="ARBA00022723"/>
    </source>
</evidence>
<keyword evidence="2" id="KW-0479">Metal-binding</keyword>
<protein>
    <submittedName>
        <fullName evidence="7">Glutathionylspermidine synthase family protein</fullName>
    </submittedName>
</protein>
<comment type="caution">
    <text evidence="7">The sequence shown here is derived from an EMBL/GenBank/DDBJ whole genome shotgun (WGS) entry which is preliminary data.</text>
</comment>
<dbReference type="Pfam" id="PF03738">
    <property type="entry name" value="GSP_synth"/>
    <property type="match status" value="1"/>
</dbReference>
<evidence type="ECO:0000256" key="5">
    <source>
        <dbReference type="ARBA" id="ARBA00022842"/>
    </source>
</evidence>
<evidence type="ECO:0000313" key="7">
    <source>
        <dbReference type="EMBL" id="MBS6635247.1"/>
    </source>
</evidence>
<dbReference type="GO" id="GO:0046872">
    <property type="term" value="F:metal ion binding"/>
    <property type="evidence" value="ECO:0007669"/>
    <property type="project" value="UniProtKB-KW"/>
</dbReference>
<dbReference type="InterPro" id="IPR016185">
    <property type="entry name" value="PreATP-grasp_dom_sf"/>
</dbReference>
<keyword evidence="1" id="KW-0436">Ligase</keyword>
<accession>A0A943TDG3</accession>
<evidence type="ECO:0000259" key="6">
    <source>
        <dbReference type="Pfam" id="PF03738"/>
    </source>
</evidence>
<evidence type="ECO:0000256" key="3">
    <source>
        <dbReference type="ARBA" id="ARBA00022741"/>
    </source>
</evidence>
<gene>
    <name evidence="7" type="ORF">KH265_06285</name>
</gene>
<reference evidence="7" key="1">
    <citation type="submission" date="2021-02" db="EMBL/GenBank/DDBJ databases">
        <title>Infant gut strain persistence is associated with maternal origin, phylogeny, and functional potential including surface adhesion and iron acquisition.</title>
        <authorList>
            <person name="Lou Y.C."/>
        </authorList>
    </citation>
    <scope>NUCLEOTIDE SEQUENCE</scope>
    <source>
        <strain evidence="7">L1_008_092G1_dasL1_008_092G1_concoct_16</strain>
    </source>
</reference>
<keyword evidence="4" id="KW-0067">ATP-binding</keyword>
<dbReference type="GO" id="GO:0016874">
    <property type="term" value="F:ligase activity"/>
    <property type="evidence" value="ECO:0007669"/>
    <property type="project" value="UniProtKB-KW"/>
</dbReference>
<name>A0A943TDG3_9MICC</name>
<sequence length="431" mass="49022">MRREEFPLGRPDWEKIIVEEGLTYSVDGPDDPDHYWNEYAAYVFSPEEMNSVRAQAEEMHRMCLSAVDYLASGAFGTLGLPHGAFNLAVESWNRRDPDFYGRFDFIYSGVPGEPLKLLEYNADTPTGIVEAAVCQKTWAKDQRLDMQGYAHWGEIGEAFVDRWRQIFAPELTSGQRPVLHLAHVPEDIDENQEDYNNLWLIAYAAQQAGIETILIPIDEIIFDEPTKSWKDAEGRPISNLFKLYPWEDLVTDSESGYDQLLFAYHGAVQRWIEPAWKMFLSNKLLLAALWDKYPNHPNLVPTYAGHRGDLRNWVRKPIFGREGDGVEIYAPDYNVFVKPEEDNFFSTAPESEFVYQEYIPAPRYEGIIQPVSHPVLGVWVVGGRCVGVGIRESNGALTDYWCRFAPHLVDLNAPGSLGSVSQDPGTAHFGY</sequence>
<dbReference type="InterPro" id="IPR005494">
    <property type="entry name" value="GSPS_pre-ATP-grasp-like_dom"/>
</dbReference>
<dbReference type="EMBL" id="JAGZXI010000008">
    <property type="protein sequence ID" value="MBS6635247.1"/>
    <property type="molecule type" value="Genomic_DNA"/>
</dbReference>
<keyword evidence="3" id="KW-0547">Nucleotide-binding</keyword>
<dbReference type="Proteomes" id="UP000739069">
    <property type="component" value="Unassembled WGS sequence"/>
</dbReference>
<proteinExistence type="predicted"/>
<evidence type="ECO:0000256" key="4">
    <source>
        <dbReference type="ARBA" id="ARBA00022840"/>
    </source>
</evidence>
<evidence type="ECO:0000313" key="8">
    <source>
        <dbReference type="Proteomes" id="UP000739069"/>
    </source>
</evidence>
<feature type="domain" description="Glutathionylspermidine synthase pre-ATP-grasp-like" evidence="6">
    <location>
        <begin position="13"/>
        <end position="409"/>
    </location>
</feature>
<organism evidence="7 8">
    <name type="scientific">Rothia mucilaginosa</name>
    <dbReference type="NCBI Taxonomy" id="43675"/>
    <lineage>
        <taxon>Bacteria</taxon>
        <taxon>Bacillati</taxon>
        <taxon>Actinomycetota</taxon>
        <taxon>Actinomycetes</taxon>
        <taxon>Micrococcales</taxon>
        <taxon>Micrococcaceae</taxon>
        <taxon>Rothia</taxon>
    </lineage>
</organism>
<dbReference type="SUPFAM" id="SSF56059">
    <property type="entry name" value="Glutathione synthetase ATP-binding domain-like"/>
    <property type="match status" value="1"/>
</dbReference>
<evidence type="ECO:0000256" key="1">
    <source>
        <dbReference type="ARBA" id="ARBA00022598"/>
    </source>
</evidence>
<dbReference type="Gene3D" id="3.30.1490.330">
    <property type="match status" value="1"/>
</dbReference>
<dbReference type="SUPFAM" id="SSF52440">
    <property type="entry name" value="PreATP-grasp domain"/>
    <property type="match status" value="1"/>
</dbReference>
<dbReference type="AlphaFoldDB" id="A0A943TDG3"/>
<dbReference type="GO" id="GO:0005524">
    <property type="term" value="F:ATP binding"/>
    <property type="evidence" value="ECO:0007669"/>
    <property type="project" value="UniProtKB-KW"/>
</dbReference>
<keyword evidence="5" id="KW-0460">Magnesium</keyword>